<feature type="domain" description="Toprim" evidence="1">
    <location>
        <begin position="231"/>
        <end position="318"/>
    </location>
</feature>
<keyword evidence="3" id="KW-0614">Plasmid</keyword>
<gene>
    <name evidence="3" type="ORF">B1812_21845</name>
</gene>
<dbReference type="Proteomes" id="UP000193978">
    <property type="component" value="Plasmid p1"/>
</dbReference>
<reference evidence="3 4" key="1">
    <citation type="submission" date="2017-02" db="EMBL/GenBank/DDBJ databases">
        <authorList>
            <person name="Peterson S.W."/>
        </authorList>
    </citation>
    <scope>NUCLEOTIDE SEQUENCE [LARGE SCALE GENOMIC DNA]</scope>
    <source>
        <strain evidence="3 4">S285</strain>
        <plasmid evidence="4">Plasmid p1</plasmid>
    </source>
</reference>
<dbReference type="KEGG" id="mbry:B1812_21845"/>
<dbReference type="Pfam" id="PF13362">
    <property type="entry name" value="Toprim_3"/>
    <property type="match status" value="1"/>
</dbReference>
<dbReference type="InterPro" id="IPR034154">
    <property type="entry name" value="TOPRIM_DnaG/twinkle"/>
</dbReference>
<evidence type="ECO:0000313" key="3">
    <source>
        <dbReference type="EMBL" id="ARN83920.1"/>
    </source>
</evidence>
<protein>
    <submittedName>
        <fullName evidence="3">Uncharacterized protein</fullName>
    </submittedName>
</protein>
<keyword evidence="4" id="KW-1185">Reference proteome</keyword>
<organism evidence="3 4">
    <name type="scientific">Methylocystis bryophila</name>
    <dbReference type="NCBI Taxonomy" id="655015"/>
    <lineage>
        <taxon>Bacteria</taxon>
        <taxon>Pseudomonadati</taxon>
        <taxon>Pseudomonadota</taxon>
        <taxon>Alphaproteobacteria</taxon>
        <taxon>Hyphomicrobiales</taxon>
        <taxon>Methylocystaceae</taxon>
        <taxon>Methylocystis</taxon>
    </lineage>
</organism>
<sequence>MESPARTLSSGLAEHVEAVCRHYLSNGRRCGNYWVVGDVNNNTGRSLYVRLKGPLSGKGARGRWTDAAASEHGDLLDLIRAREGFTSFRDVLNEARRFLRAPREPSSVRQNRRSGDYDSVALARKIWAAANPIAGTPAEAYLRARKITADLSDAPLRYHPGLLYRDTPNSRPQRLPALVAAVTDNSGEIKGIHRTFLDPTQPDKARVSSPRRSLGAILGHGVRFGKIDDVVIVGEGIETVLSLKSALPELPMVAALSAAHLAAWKFPCALRRVFAASDNDAPGRGAARRLLVRAEARGVDAVMVSSLCSDFNSDLCLTSAYTLRMRVAAVLGGDSFRPQ</sequence>
<dbReference type="OrthoDB" id="9811157at2"/>
<geneLocation type="plasmid" evidence="3 4">
    <name>p1</name>
</geneLocation>
<evidence type="ECO:0000259" key="2">
    <source>
        <dbReference type="Pfam" id="PF23639"/>
    </source>
</evidence>
<dbReference type="Pfam" id="PF23639">
    <property type="entry name" value="DUF7146"/>
    <property type="match status" value="1"/>
</dbReference>
<dbReference type="RefSeq" id="WP_085773945.1">
    <property type="nucleotide sequence ID" value="NZ_AP027150.1"/>
</dbReference>
<dbReference type="EMBL" id="CP019949">
    <property type="protein sequence ID" value="ARN83920.1"/>
    <property type="molecule type" value="Genomic_DNA"/>
</dbReference>
<dbReference type="InterPro" id="IPR055570">
    <property type="entry name" value="DUF7146"/>
</dbReference>
<dbReference type="Gene3D" id="3.40.1360.10">
    <property type="match status" value="1"/>
</dbReference>
<feature type="domain" description="DUF7146" evidence="2">
    <location>
        <begin position="119"/>
        <end position="224"/>
    </location>
</feature>
<dbReference type="AlphaFoldDB" id="A0A1W6N233"/>
<proteinExistence type="predicted"/>
<dbReference type="InterPro" id="IPR006171">
    <property type="entry name" value="TOPRIM_dom"/>
</dbReference>
<dbReference type="CDD" id="cd01029">
    <property type="entry name" value="TOPRIM_primases"/>
    <property type="match status" value="1"/>
</dbReference>
<name>A0A1W6N233_9HYPH</name>
<evidence type="ECO:0000313" key="4">
    <source>
        <dbReference type="Proteomes" id="UP000193978"/>
    </source>
</evidence>
<accession>A0A1W6N233</accession>
<evidence type="ECO:0000259" key="1">
    <source>
        <dbReference type="Pfam" id="PF13362"/>
    </source>
</evidence>